<dbReference type="PANTHER" id="PTHR33067">
    <property type="entry name" value="RNA-DIRECTED DNA POLYMERASE-RELATED"/>
    <property type="match status" value="1"/>
</dbReference>
<dbReference type="AlphaFoldDB" id="A0A371FD97"/>
<dbReference type="InterPro" id="IPR043502">
    <property type="entry name" value="DNA/RNA_pol_sf"/>
</dbReference>
<sequence length="415" mass="47311">MFWKVEINIPLLDAIKQIPKYAKFLKELCVHKRRKMRGGVELGIVSALTKNEVADGSQQTLPKKCRDPGIFSVLCTIGEYTLASDMLNLGALINVMSTSIYKSMNFGDLEPIGMAIQLANRSIVQPLGVLEDVLVHVNELIFLVNFYVLDMEDETSGKGSTLILGRLFLRTTITKIDVHDRTLLMKFDENLGQFNIFEAMKKHPTEDPSLFGNNVIDELVVEYMQLEAGSAEFSNFAEDIDVIECLGSVIDESDYDELLEVQDLFDSEDDIAYLANLDLNSELIELIDQVCKYDEELEYLEHAKSKLYRSKNSYKHKWHKKEIGWRLSDLTGINPSICMHKILMEEEACPIRQQQRRLTLTILDVVVKEVTKLLAAGIIYPISNSQWVSPLQVVLKKSRMTIMKNQHDELVLMQI</sequence>
<evidence type="ECO:0000313" key="2">
    <source>
        <dbReference type="Proteomes" id="UP000257109"/>
    </source>
</evidence>
<keyword evidence="2" id="KW-1185">Reference proteome</keyword>
<gene>
    <name evidence="1" type="ORF">CR513_43763</name>
</gene>
<organism evidence="1 2">
    <name type="scientific">Mucuna pruriens</name>
    <name type="common">Velvet bean</name>
    <name type="synonym">Dolichos pruriens</name>
    <dbReference type="NCBI Taxonomy" id="157652"/>
    <lineage>
        <taxon>Eukaryota</taxon>
        <taxon>Viridiplantae</taxon>
        <taxon>Streptophyta</taxon>
        <taxon>Embryophyta</taxon>
        <taxon>Tracheophyta</taxon>
        <taxon>Spermatophyta</taxon>
        <taxon>Magnoliopsida</taxon>
        <taxon>eudicotyledons</taxon>
        <taxon>Gunneridae</taxon>
        <taxon>Pentapetalae</taxon>
        <taxon>rosids</taxon>
        <taxon>fabids</taxon>
        <taxon>Fabales</taxon>
        <taxon>Fabaceae</taxon>
        <taxon>Papilionoideae</taxon>
        <taxon>50 kb inversion clade</taxon>
        <taxon>NPAAA clade</taxon>
        <taxon>indigoferoid/millettioid clade</taxon>
        <taxon>Phaseoleae</taxon>
        <taxon>Mucuna</taxon>
    </lineage>
</organism>
<name>A0A371FD97_MUCPR</name>
<evidence type="ECO:0000313" key="1">
    <source>
        <dbReference type="EMBL" id="RDX76269.1"/>
    </source>
</evidence>
<protein>
    <submittedName>
        <fullName evidence="1">Uncharacterized protein</fullName>
    </submittedName>
</protein>
<dbReference type="InterPro" id="IPR021109">
    <property type="entry name" value="Peptidase_aspartic_dom_sf"/>
</dbReference>
<dbReference type="Proteomes" id="UP000257109">
    <property type="component" value="Unassembled WGS sequence"/>
</dbReference>
<dbReference type="PANTHER" id="PTHR33067:SF15">
    <property type="entry name" value="RNA-DIRECTED DNA POLYMERASE"/>
    <property type="match status" value="1"/>
</dbReference>
<dbReference type="EMBL" id="QJKJ01009564">
    <property type="protein sequence ID" value="RDX76269.1"/>
    <property type="molecule type" value="Genomic_DNA"/>
</dbReference>
<dbReference type="Gene3D" id="2.40.70.10">
    <property type="entry name" value="Acid Proteases"/>
    <property type="match status" value="1"/>
</dbReference>
<reference evidence="1" key="1">
    <citation type="submission" date="2018-05" db="EMBL/GenBank/DDBJ databases">
        <title>Draft genome of Mucuna pruriens seed.</title>
        <authorList>
            <person name="Nnadi N.E."/>
            <person name="Vos R."/>
            <person name="Hasami M.H."/>
            <person name="Devisetty U.K."/>
            <person name="Aguiy J.C."/>
        </authorList>
    </citation>
    <scope>NUCLEOTIDE SEQUENCE [LARGE SCALE GENOMIC DNA]</scope>
    <source>
        <strain evidence="1">JCA_2017</strain>
    </source>
</reference>
<dbReference type="SUPFAM" id="SSF56672">
    <property type="entry name" value="DNA/RNA polymerases"/>
    <property type="match status" value="1"/>
</dbReference>
<feature type="non-terminal residue" evidence="1">
    <location>
        <position position="1"/>
    </location>
</feature>
<proteinExistence type="predicted"/>
<accession>A0A371FD97</accession>
<comment type="caution">
    <text evidence="1">The sequence shown here is derived from an EMBL/GenBank/DDBJ whole genome shotgun (WGS) entry which is preliminary data.</text>
</comment>
<dbReference type="CDD" id="cd00303">
    <property type="entry name" value="retropepsin_like"/>
    <property type="match status" value="1"/>
</dbReference>
<dbReference type="Gene3D" id="3.10.10.10">
    <property type="entry name" value="HIV Type 1 Reverse Transcriptase, subunit A, domain 1"/>
    <property type="match status" value="1"/>
</dbReference>